<gene>
    <name evidence="1" type="ORF">K504DRAFT_92106</name>
</gene>
<evidence type="ECO:0000313" key="1">
    <source>
        <dbReference type="EMBL" id="KAF2705522.1"/>
    </source>
</evidence>
<dbReference type="OrthoDB" id="10656880at2759"/>
<sequence>MLIRMLQILNDTVLADDFLNLALGVDVEGVFVEKGDLVLAFALGILFAAALHLVSFSPASRVIEGGEELGFAVPQLVLGCGVIQDAESYCLWVLCSRATGVALSRRIGRTGGSRWLPLRTVATPPDQYGEQLAIVDSSLFECLCILTQWAAVEV</sequence>
<protein>
    <submittedName>
        <fullName evidence="1">Uncharacterized protein</fullName>
    </submittedName>
</protein>
<organism evidence="1 2">
    <name type="scientific">Pleomassaria siparia CBS 279.74</name>
    <dbReference type="NCBI Taxonomy" id="1314801"/>
    <lineage>
        <taxon>Eukaryota</taxon>
        <taxon>Fungi</taxon>
        <taxon>Dikarya</taxon>
        <taxon>Ascomycota</taxon>
        <taxon>Pezizomycotina</taxon>
        <taxon>Dothideomycetes</taxon>
        <taxon>Pleosporomycetidae</taxon>
        <taxon>Pleosporales</taxon>
        <taxon>Pleomassariaceae</taxon>
        <taxon>Pleomassaria</taxon>
    </lineage>
</organism>
<keyword evidence="2" id="KW-1185">Reference proteome</keyword>
<accession>A0A6G1JZ28</accession>
<dbReference type="AlphaFoldDB" id="A0A6G1JZ28"/>
<reference evidence="1" key="1">
    <citation type="journal article" date="2020" name="Stud. Mycol.">
        <title>101 Dothideomycetes genomes: a test case for predicting lifestyles and emergence of pathogens.</title>
        <authorList>
            <person name="Haridas S."/>
            <person name="Albert R."/>
            <person name="Binder M."/>
            <person name="Bloem J."/>
            <person name="Labutti K."/>
            <person name="Salamov A."/>
            <person name="Andreopoulos B."/>
            <person name="Baker S."/>
            <person name="Barry K."/>
            <person name="Bills G."/>
            <person name="Bluhm B."/>
            <person name="Cannon C."/>
            <person name="Castanera R."/>
            <person name="Culley D."/>
            <person name="Daum C."/>
            <person name="Ezra D."/>
            <person name="Gonzalez J."/>
            <person name="Henrissat B."/>
            <person name="Kuo A."/>
            <person name="Liang C."/>
            <person name="Lipzen A."/>
            <person name="Lutzoni F."/>
            <person name="Magnuson J."/>
            <person name="Mondo S."/>
            <person name="Nolan M."/>
            <person name="Ohm R."/>
            <person name="Pangilinan J."/>
            <person name="Park H.-J."/>
            <person name="Ramirez L."/>
            <person name="Alfaro M."/>
            <person name="Sun H."/>
            <person name="Tritt A."/>
            <person name="Yoshinaga Y."/>
            <person name="Zwiers L.-H."/>
            <person name="Turgeon B."/>
            <person name="Goodwin S."/>
            <person name="Spatafora J."/>
            <person name="Crous P."/>
            <person name="Grigoriev I."/>
        </authorList>
    </citation>
    <scope>NUCLEOTIDE SEQUENCE</scope>
    <source>
        <strain evidence="1">CBS 279.74</strain>
    </source>
</reference>
<dbReference type="Proteomes" id="UP000799428">
    <property type="component" value="Unassembled WGS sequence"/>
</dbReference>
<evidence type="ECO:0000313" key="2">
    <source>
        <dbReference type="Proteomes" id="UP000799428"/>
    </source>
</evidence>
<proteinExistence type="predicted"/>
<name>A0A6G1JZ28_9PLEO</name>
<dbReference type="EMBL" id="MU005778">
    <property type="protein sequence ID" value="KAF2705522.1"/>
    <property type="molecule type" value="Genomic_DNA"/>
</dbReference>